<comment type="function">
    <text evidence="5">Catalyzes the interconversion of L-alanine and D-alanine. May also act on other amino acids.</text>
</comment>
<dbReference type="PATRIC" id="fig|651182.5.peg.5150"/>
<keyword evidence="3 5" id="KW-0663">Pyridoxal phosphate</keyword>
<evidence type="ECO:0000256" key="5">
    <source>
        <dbReference type="HAMAP-Rule" id="MF_01201"/>
    </source>
</evidence>
<dbReference type="FunFam" id="2.40.37.10:FF:000006">
    <property type="entry name" value="Alanine racemase"/>
    <property type="match status" value="1"/>
</dbReference>
<dbReference type="GO" id="GO:0008784">
    <property type="term" value="F:alanine racemase activity"/>
    <property type="evidence" value="ECO:0007669"/>
    <property type="project" value="UniProtKB-UniRule"/>
</dbReference>
<comment type="pathway">
    <text evidence="5">Amino-acid biosynthesis; D-alanine biosynthesis; D-alanine from L-alanine: step 1/1.</text>
</comment>
<keyword evidence="4 5" id="KW-0413">Isomerase</keyword>
<dbReference type="Gene3D" id="2.40.37.10">
    <property type="entry name" value="Lyase, Ornithine Decarboxylase, Chain A, domain 1"/>
    <property type="match status" value="1"/>
</dbReference>
<dbReference type="InterPro" id="IPR001608">
    <property type="entry name" value="Ala_racemase_N"/>
</dbReference>
<name>K0ND60_DESTT</name>
<dbReference type="InterPro" id="IPR011079">
    <property type="entry name" value="Ala_racemase_C"/>
</dbReference>
<dbReference type="InterPro" id="IPR029066">
    <property type="entry name" value="PLP-binding_barrel"/>
</dbReference>
<dbReference type="Gene3D" id="3.20.20.10">
    <property type="entry name" value="Alanine racemase"/>
    <property type="match status" value="1"/>
</dbReference>
<reference evidence="9 10" key="1">
    <citation type="journal article" date="2013" name="Environ. Microbiol.">
        <title>Complete genome, catabolic sub-proteomes and key-metabolites of Desulfobacula toluolica Tol2, a marine, aromatic compound-degrading, sulfate-reducing bacterium.</title>
        <authorList>
            <person name="Wohlbrand L."/>
            <person name="Jacob J.H."/>
            <person name="Kube M."/>
            <person name="Mussmann M."/>
            <person name="Jarling R."/>
            <person name="Beck A."/>
            <person name="Amann R."/>
            <person name="Wilkes H."/>
            <person name="Reinhardt R."/>
            <person name="Rabus R."/>
        </authorList>
    </citation>
    <scope>NUCLEOTIDE SEQUENCE [LARGE SCALE GENOMIC DNA]</scope>
    <source>
        <strain evidence="10">DSM 7467 / Tol2</strain>
    </source>
</reference>
<dbReference type="CDD" id="cd00430">
    <property type="entry name" value="PLPDE_III_AR"/>
    <property type="match status" value="1"/>
</dbReference>
<dbReference type="PANTHER" id="PTHR30511:SF0">
    <property type="entry name" value="ALANINE RACEMASE, CATABOLIC-RELATED"/>
    <property type="match status" value="1"/>
</dbReference>
<comment type="catalytic activity">
    <reaction evidence="1 5">
        <text>L-alanine = D-alanine</text>
        <dbReference type="Rhea" id="RHEA:20249"/>
        <dbReference type="ChEBI" id="CHEBI:57416"/>
        <dbReference type="ChEBI" id="CHEBI:57972"/>
        <dbReference type="EC" id="5.1.1.1"/>
    </reaction>
</comment>
<accession>K0ND60</accession>
<feature type="binding site" evidence="5 7">
    <location>
        <position position="336"/>
    </location>
    <ligand>
        <name>substrate</name>
    </ligand>
</feature>
<dbReference type="HOGENOM" id="CLU_028393_2_2_7"/>
<dbReference type="InterPro" id="IPR009006">
    <property type="entry name" value="Ala_racemase/Decarboxylase_C"/>
</dbReference>
<evidence type="ECO:0000256" key="3">
    <source>
        <dbReference type="ARBA" id="ARBA00022898"/>
    </source>
</evidence>
<dbReference type="GO" id="GO:0005829">
    <property type="term" value="C:cytosol"/>
    <property type="evidence" value="ECO:0007669"/>
    <property type="project" value="TreeGrafter"/>
</dbReference>
<dbReference type="SMART" id="SM01005">
    <property type="entry name" value="Ala_racemase_C"/>
    <property type="match status" value="1"/>
</dbReference>
<evidence type="ECO:0000256" key="1">
    <source>
        <dbReference type="ARBA" id="ARBA00000316"/>
    </source>
</evidence>
<dbReference type="UniPathway" id="UPA00042">
    <property type="reaction ID" value="UER00497"/>
</dbReference>
<evidence type="ECO:0000313" key="9">
    <source>
        <dbReference type="EMBL" id="CCK82534.1"/>
    </source>
</evidence>
<dbReference type="AlphaFoldDB" id="K0ND60"/>
<dbReference type="GO" id="GO:0030632">
    <property type="term" value="P:D-alanine biosynthetic process"/>
    <property type="evidence" value="ECO:0007669"/>
    <property type="project" value="UniProtKB-UniRule"/>
</dbReference>
<organism evidence="9 10">
    <name type="scientific">Desulfobacula toluolica (strain DSM 7467 / Tol2)</name>
    <dbReference type="NCBI Taxonomy" id="651182"/>
    <lineage>
        <taxon>Bacteria</taxon>
        <taxon>Pseudomonadati</taxon>
        <taxon>Thermodesulfobacteriota</taxon>
        <taxon>Desulfobacteria</taxon>
        <taxon>Desulfobacterales</taxon>
        <taxon>Desulfobacteraceae</taxon>
        <taxon>Desulfobacula</taxon>
    </lineage>
</organism>
<dbReference type="PRINTS" id="PR00992">
    <property type="entry name" value="ALARACEMASE"/>
</dbReference>
<evidence type="ECO:0000256" key="6">
    <source>
        <dbReference type="PIRSR" id="PIRSR600821-50"/>
    </source>
</evidence>
<dbReference type="STRING" id="651182.TOL2_C43780"/>
<feature type="binding site" evidence="5 7">
    <location>
        <position position="135"/>
    </location>
    <ligand>
        <name>substrate</name>
    </ligand>
</feature>
<feature type="active site" description="Proton acceptor; specific for L-alanine" evidence="5">
    <location>
        <position position="288"/>
    </location>
</feature>
<keyword evidence="10" id="KW-1185">Reference proteome</keyword>
<dbReference type="SUPFAM" id="SSF50621">
    <property type="entry name" value="Alanine racemase C-terminal domain-like"/>
    <property type="match status" value="1"/>
</dbReference>
<dbReference type="PROSITE" id="PS00395">
    <property type="entry name" value="ALANINE_RACEMASE"/>
    <property type="match status" value="1"/>
</dbReference>
<evidence type="ECO:0000256" key="2">
    <source>
        <dbReference type="ARBA" id="ARBA00001933"/>
    </source>
</evidence>
<dbReference type="KEGG" id="dto:TOL2_C43780"/>
<protein>
    <recommendedName>
        <fullName evidence="5">Alanine racemase</fullName>
        <ecNumber evidence="5">5.1.1.1</ecNumber>
    </recommendedName>
</protein>
<evidence type="ECO:0000256" key="4">
    <source>
        <dbReference type="ARBA" id="ARBA00023235"/>
    </source>
</evidence>
<dbReference type="HAMAP" id="MF_01201">
    <property type="entry name" value="Ala_racemase"/>
    <property type="match status" value="1"/>
</dbReference>
<gene>
    <name evidence="9" type="primary">alr</name>
    <name evidence="9" type="ordered locus">TOL2_C43780</name>
</gene>
<dbReference type="InterPro" id="IPR020622">
    <property type="entry name" value="Ala_racemase_pyridoxalP-BS"/>
</dbReference>
<dbReference type="EMBL" id="FO203503">
    <property type="protein sequence ID" value="CCK82534.1"/>
    <property type="molecule type" value="Genomic_DNA"/>
</dbReference>
<evidence type="ECO:0000256" key="7">
    <source>
        <dbReference type="PIRSR" id="PIRSR600821-52"/>
    </source>
</evidence>
<dbReference type="FunFam" id="3.20.20.10:FF:000002">
    <property type="entry name" value="Alanine racemase"/>
    <property type="match status" value="1"/>
</dbReference>
<sequence length="402" mass="44257">MEYPLVKACIDLDAIQHNVQHLKQMIPGQSKFMAVVKANAYGHGAIRVAQKALKSGADWLGIARLNEAVELREAGIQAPILMFGYIHPSQVRVAVDLDLVITVYEFEMAQQLSREARRSNKYVKAHLKVDTGMGRVGMIIDKTDKKPSCQAAEKQREIKQSARKKAVKEIKKILRLPGIDLNGIYTHFAAADSKDKTYTQMQIDLFTSLLEDLRKEAVDLEVCHAANSAGIIRFARSHFDMVRAGISLYGLYPSFEVDQSKVALVPAMSLTSIVTAVRNVPKGFYVSYGRTHKTQKPTRLASIPVGYADGFSRLFSSNGTMLVKGYKAPIVGRVCMDQTMIDVGDIPDVKTGDEVVLIGSQGNKTISADELAKKINTINYEIVSALTSRVERIYSDSGSVSG</sequence>
<dbReference type="Proteomes" id="UP000007347">
    <property type="component" value="Chromosome"/>
</dbReference>
<proteinExistence type="inferred from homology"/>
<feature type="modified residue" description="N6-(pyridoxal phosphate)lysine" evidence="5 6">
    <location>
        <position position="37"/>
    </location>
</feature>
<evidence type="ECO:0000259" key="8">
    <source>
        <dbReference type="SMART" id="SM01005"/>
    </source>
</evidence>
<dbReference type="InterPro" id="IPR000821">
    <property type="entry name" value="Ala_racemase"/>
</dbReference>
<dbReference type="SUPFAM" id="SSF51419">
    <property type="entry name" value="PLP-binding barrel"/>
    <property type="match status" value="1"/>
</dbReference>
<dbReference type="PANTHER" id="PTHR30511">
    <property type="entry name" value="ALANINE RACEMASE"/>
    <property type="match status" value="1"/>
</dbReference>
<evidence type="ECO:0000313" key="10">
    <source>
        <dbReference type="Proteomes" id="UP000007347"/>
    </source>
</evidence>
<dbReference type="NCBIfam" id="TIGR00492">
    <property type="entry name" value="alr"/>
    <property type="match status" value="1"/>
</dbReference>
<feature type="domain" description="Alanine racemase C-terminal" evidence="8">
    <location>
        <begin position="267"/>
        <end position="395"/>
    </location>
</feature>
<feature type="active site" description="Proton acceptor; specific for D-alanine" evidence="5">
    <location>
        <position position="37"/>
    </location>
</feature>
<comment type="similarity">
    <text evidence="5">Belongs to the alanine racemase family.</text>
</comment>
<comment type="cofactor">
    <cofactor evidence="2 5 6">
        <name>pyridoxal 5'-phosphate</name>
        <dbReference type="ChEBI" id="CHEBI:597326"/>
    </cofactor>
</comment>
<dbReference type="GO" id="GO:0030170">
    <property type="term" value="F:pyridoxal phosphate binding"/>
    <property type="evidence" value="ECO:0007669"/>
    <property type="project" value="UniProtKB-UniRule"/>
</dbReference>
<dbReference type="RefSeq" id="WP_014959706.1">
    <property type="nucleotide sequence ID" value="NC_018645.1"/>
</dbReference>
<dbReference type="Pfam" id="PF01168">
    <property type="entry name" value="Ala_racemase_N"/>
    <property type="match status" value="2"/>
</dbReference>
<dbReference type="Pfam" id="PF00842">
    <property type="entry name" value="Ala_racemase_C"/>
    <property type="match status" value="1"/>
</dbReference>
<dbReference type="OrthoDB" id="9813814at2"/>
<dbReference type="EC" id="5.1.1.1" evidence="5"/>